<dbReference type="PANTHER" id="PTHR22776:SF98">
    <property type="entry name" value="MARVEL DOMAIN-CONTAINING PROTEIN"/>
    <property type="match status" value="1"/>
</dbReference>
<keyword evidence="2 5" id="KW-0812">Transmembrane</keyword>
<dbReference type="GO" id="GO:0016020">
    <property type="term" value="C:membrane"/>
    <property type="evidence" value="ECO:0007669"/>
    <property type="project" value="UniProtKB-SubCell"/>
</dbReference>
<dbReference type="PANTHER" id="PTHR22776">
    <property type="entry name" value="MARVEL-CONTAINING POTENTIAL LIPID RAFT-ASSOCIATED PROTEIN"/>
    <property type="match status" value="1"/>
</dbReference>
<dbReference type="InterPro" id="IPR050578">
    <property type="entry name" value="MARVEL-CKLF_proteins"/>
</dbReference>
<evidence type="ECO:0000256" key="7">
    <source>
        <dbReference type="SAM" id="Phobius"/>
    </source>
</evidence>
<feature type="compositionally biased region" description="Low complexity" evidence="6">
    <location>
        <begin position="77"/>
        <end position="86"/>
    </location>
</feature>
<organism evidence="9 10">
    <name type="scientific">Leptobrachium leishanense</name>
    <name type="common">Leishan spiny toad</name>
    <dbReference type="NCBI Taxonomy" id="445787"/>
    <lineage>
        <taxon>Eukaryota</taxon>
        <taxon>Metazoa</taxon>
        <taxon>Chordata</taxon>
        <taxon>Craniata</taxon>
        <taxon>Vertebrata</taxon>
        <taxon>Euteleostomi</taxon>
        <taxon>Amphibia</taxon>
        <taxon>Batrachia</taxon>
        <taxon>Anura</taxon>
        <taxon>Pelobatoidea</taxon>
        <taxon>Megophryidae</taxon>
        <taxon>Leptobrachium</taxon>
    </lineage>
</organism>
<evidence type="ECO:0000256" key="2">
    <source>
        <dbReference type="ARBA" id="ARBA00022692"/>
    </source>
</evidence>
<feature type="transmembrane region" description="Helical" evidence="7">
    <location>
        <begin position="207"/>
        <end position="232"/>
    </location>
</feature>
<feature type="region of interest" description="Disordered" evidence="6">
    <location>
        <begin position="304"/>
        <end position="333"/>
    </location>
</feature>
<comment type="subcellular location">
    <subcellularLocation>
        <location evidence="1">Membrane</location>
        <topology evidence="1">Multi-pass membrane protein</topology>
    </subcellularLocation>
</comment>
<feature type="region of interest" description="Disordered" evidence="6">
    <location>
        <begin position="1"/>
        <end position="92"/>
    </location>
</feature>
<feature type="compositionally biased region" description="Polar residues" evidence="6">
    <location>
        <begin position="43"/>
        <end position="66"/>
    </location>
</feature>
<evidence type="ECO:0000256" key="4">
    <source>
        <dbReference type="ARBA" id="ARBA00023136"/>
    </source>
</evidence>
<name>A0A8C5MTU8_9ANUR</name>
<dbReference type="OrthoDB" id="9946445at2759"/>
<keyword evidence="4 5" id="KW-0472">Membrane</keyword>
<keyword evidence="3 7" id="KW-1133">Transmembrane helix</keyword>
<feature type="compositionally biased region" description="Basic and acidic residues" evidence="6">
    <location>
        <begin position="1"/>
        <end position="42"/>
    </location>
</feature>
<evidence type="ECO:0000256" key="5">
    <source>
        <dbReference type="PROSITE-ProRule" id="PRU00581"/>
    </source>
</evidence>
<dbReference type="Proteomes" id="UP000694569">
    <property type="component" value="Unplaced"/>
</dbReference>
<dbReference type="Ensembl" id="ENSLLET00000019648.1">
    <property type="protein sequence ID" value="ENSLLEP00000018902.1"/>
    <property type="gene ID" value="ENSLLEG00000012006.1"/>
</dbReference>
<evidence type="ECO:0000313" key="9">
    <source>
        <dbReference type="Ensembl" id="ENSLLEP00000018902.1"/>
    </source>
</evidence>
<evidence type="ECO:0000256" key="1">
    <source>
        <dbReference type="ARBA" id="ARBA00004141"/>
    </source>
</evidence>
<dbReference type="GO" id="GO:0019911">
    <property type="term" value="F:structural constituent of myelin sheath"/>
    <property type="evidence" value="ECO:0007669"/>
    <property type="project" value="TreeGrafter"/>
</dbReference>
<proteinExistence type="predicted"/>
<feature type="transmembrane region" description="Helical" evidence="7">
    <location>
        <begin position="175"/>
        <end position="195"/>
    </location>
</feature>
<dbReference type="GO" id="GO:0042552">
    <property type="term" value="P:myelination"/>
    <property type="evidence" value="ECO:0007669"/>
    <property type="project" value="TreeGrafter"/>
</dbReference>
<reference evidence="9" key="2">
    <citation type="submission" date="2025-09" db="UniProtKB">
        <authorList>
            <consortium name="Ensembl"/>
        </authorList>
    </citation>
    <scope>IDENTIFICATION</scope>
</reference>
<dbReference type="PROSITE" id="PS51225">
    <property type="entry name" value="MARVEL"/>
    <property type="match status" value="1"/>
</dbReference>
<sequence length="333" mass="37677">MSRSERSARSEKVPFRNTGGDRPRHQEGYRDRPYREREESRSHASNGRQPSYGQGRNNQHSRPPSSHSDHQSRMPKSPQHQSPPSHRTYTDKESFSDKCSRICSRRGILQFVEITAGLLVLICVVASYAVLMGYTSAAGFSTFSIDSAYSPFEGTELQQVREADMKYTQLRAPGVYGGVGFSLLLCALTVVFLMLGSKPLHSVSIKILFAEFIFDCLAFAGYIIAVGLYLYFIKHVNSTDICKTRERLYAGRGYTWMNCEVQGGDAAVALFGLIAGCLYLPSAIFCWLHIRKAREFKKNHQHCRYTPQPRSQNEYKTSRNDMPMTQMHPSTLV</sequence>
<keyword evidence="10" id="KW-1185">Reference proteome</keyword>
<accession>A0A8C5MTU8</accession>
<protein>
    <recommendedName>
        <fullName evidence="8">MARVEL domain-containing protein</fullName>
    </recommendedName>
</protein>
<evidence type="ECO:0000313" key="10">
    <source>
        <dbReference type="Proteomes" id="UP000694569"/>
    </source>
</evidence>
<dbReference type="AlphaFoldDB" id="A0A8C5MTU8"/>
<evidence type="ECO:0000256" key="6">
    <source>
        <dbReference type="SAM" id="MobiDB-lite"/>
    </source>
</evidence>
<evidence type="ECO:0000256" key="3">
    <source>
        <dbReference type="ARBA" id="ARBA00022989"/>
    </source>
</evidence>
<feature type="transmembrane region" description="Helical" evidence="7">
    <location>
        <begin position="108"/>
        <end position="131"/>
    </location>
</feature>
<reference evidence="9" key="1">
    <citation type="submission" date="2025-08" db="UniProtKB">
        <authorList>
            <consortium name="Ensembl"/>
        </authorList>
    </citation>
    <scope>IDENTIFICATION</scope>
</reference>
<feature type="transmembrane region" description="Helical" evidence="7">
    <location>
        <begin position="266"/>
        <end position="288"/>
    </location>
</feature>
<evidence type="ECO:0000259" key="8">
    <source>
        <dbReference type="PROSITE" id="PS51225"/>
    </source>
</evidence>
<dbReference type="GeneTree" id="ENSGT00950000183102"/>
<dbReference type="InterPro" id="IPR008253">
    <property type="entry name" value="Marvel"/>
</dbReference>
<feature type="domain" description="MARVEL" evidence="8">
    <location>
        <begin position="101"/>
        <end position="291"/>
    </location>
</feature>